<evidence type="ECO:0000256" key="9">
    <source>
        <dbReference type="ARBA" id="ARBA00022989"/>
    </source>
</evidence>
<evidence type="ECO:0000256" key="5">
    <source>
        <dbReference type="ARBA" id="ARBA00022538"/>
    </source>
</evidence>
<dbReference type="GO" id="GO:0005886">
    <property type="term" value="C:plasma membrane"/>
    <property type="evidence" value="ECO:0007669"/>
    <property type="project" value="UniProtKB-SubCell"/>
</dbReference>
<dbReference type="GO" id="GO:0015293">
    <property type="term" value="F:symporter activity"/>
    <property type="evidence" value="ECO:0007669"/>
    <property type="project" value="UniProtKB-UniRule"/>
</dbReference>
<dbReference type="PANTHER" id="PTHR30540:SF79">
    <property type="entry name" value="LOW AFFINITY POTASSIUM TRANSPORT SYSTEM PROTEIN KUP"/>
    <property type="match status" value="1"/>
</dbReference>
<organism evidence="15 16">
    <name type="scientific">Undibacterium terreum</name>
    <dbReference type="NCBI Taxonomy" id="1224302"/>
    <lineage>
        <taxon>Bacteria</taxon>
        <taxon>Pseudomonadati</taxon>
        <taxon>Pseudomonadota</taxon>
        <taxon>Betaproteobacteria</taxon>
        <taxon>Burkholderiales</taxon>
        <taxon>Oxalobacteraceae</taxon>
        <taxon>Undibacterium</taxon>
    </lineage>
</organism>
<keyword evidence="4 12" id="KW-1003">Cell membrane</keyword>
<gene>
    <name evidence="12 15" type="primary">kup</name>
    <name evidence="15" type="ORF">GCM10011396_03720</name>
</gene>
<keyword evidence="8 12" id="KW-0630">Potassium</keyword>
<dbReference type="InterPro" id="IPR003855">
    <property type="entry name" value="K+_transporter"/>
</dbReference>
<feature type="transmembrane region" description="Helical" evidence="12">
    <location>
        <begin position="142"/>
        <end position="160"/>
    </location>
</feature>
<feature type="transmembrane region" description="Helical" evidence="12">
    <location>
        <begin position="248"/>
        <end position="270"/>
    </location>
</feature>
<sequence length="625" mass="68583">MSTQHTKSSLSALTLAAIGIVYGDIGTSPLYTMKEVFSKEHGLALDQANIFGVVSLIFWGLFFIVAVKYVTLILRADNRGEGGIMALTALALESVTKLSRWHFVLMVLGLFGASLFYGDGVITPAISVLSAIEGLEVATPTFKPYVIPITLAVLIALYSVQYRGTSGIGKLFGPIMILWFVVLAAMGLVNIIKMPSILRALNPMYAMEFLNYHRYLGFLALGAVVLAFTGAEALYADMGHFGRKPIRVAWFLIVFPALALNYLGQGALLIARPEAVSNPFYQQLGPWSVFPLVVLSTVAAVIASQATISGAFSMTKEAISLGFLPRMKIIHTSAKEIGQIYIPIVNWLQLLVVVGVVVGFGSSSALASAYGIAVTGTMLITSILTFFVIRYGWKYNLAICFLATGFFFVIDAALFSANALKFFQGGWFPVVLGGLMFTIMVTWKGGRELVFDNLRKHAIPLEDFLESLFVSPPTRVAGTAIFLRGEADGVPHALLHNLSHNKILHERVVFLTLHNTDIPWVPFSDRIKITDLGHNCFQLDVFYGFKNEPDIPKALELCAAHGLEFEPMETSYFIARQTIISRPGGGMAMWREWLFVTLSRNARDAADYYQVPTNRVIEVGSQVEI</sequence>
<evidence type="ECO:0000256" key="2">
    <source>
        <dbReference type="ARBA" id="ARBA00007019"/>
    </source>
</evidence>
<feature type="transmembrane region" description="Helical" evidence="12">
    <location>
        <begin position="172"/>
        <end position="192"/>
    </location>
</feature>
<evidence type="ECO:0000256" key="10">
    <source>
        <dbReference type="ARBA" id="ARBA00023065"/>
    </source>
</evidence>
<evidence type="ECO:0000256" key="4">
    <source>
        <dbReference type="ARBA" id="ARBA00022475"/>
    </source>
</evidence>
<evidence type="ECO:0000259" key="14">
    <source>
        <dbReference type="Pfam" id="PF22776"/>
    </source>
</evidence>
<dbReference type="InterPro" id="IPR053951">
    <property type="entry name" value="K_trans_N"/>
</dbReference>
<dbReference type="Pfam" id="PF02705">
    <property type="entry name" value="K_trans"/>
    <property type="match status" value="1"/>
</dbReference>
<evidence type="ECO:0000313" key="15">
    <source>
        <dbReference type="EMBL" id="GGC60067.1"/>
    </source>
</evidence>
<protein>
    <recommendedName>
        <fullName evidence="12">Probable potassium transport system protein Kup</fullName>
    </recommendedName>
</protein>
<dbReference type="GO" id="GO:0015079">
    <property type="term" value="F:potassium ion transmembrane transporter activity"/>
    <property type="evidence" value="ECO:0007669"/>
    <property type="project" value="UniProtKB-UniRule"/>
</dbReference>
<keyword evidence="3 12" id="KW-0813">Transport</keyword>
<comment type="similarity">
    <text evidence="2 12">Belongs to the HAK/KUP transporter (TC 2.A.72) family.</text>
</comment>
<reference evidence="15" key="1">
    <citation type="journal article" date="2014" name="Int. J. Syst. Evol. Microbiol.">
        <title>Complete genome sequence of Corynebacterium casei LMG S-19264T (=DSM 44701T), isolated from a smear-ripened cheese.</title>
        <authorList>
            <consortium name="US DOE Joint Genome Institute (JGI-PGF)"/>
            <person name="Walter F."/>
            <person name="Albersmeier A."/>
            <person name="Kalinowski J."/>
            <person name="Ruckert C."/>
        </authorList>
    </citation>
    <scope>NUCLEOTIDE SEQUENCE</scope>
    <source>
        <strain evidence="15">CGMCC 1.10998</strain>
    </source>
</reference>
<feature type="transmembrane region" description="Helical" evidence="12">
    <location>
        <begin position="290"/>
        <end position="319"/>
    </location>
</feature>
<feature type="domain" description="K+ potassium transporter C-terminal" evidence="14">
    <location>
        <begin position="478"/>
        <end position="625"/>
    </location>
</feature>
<reference evidence="15" key="2">
    <citation type="submission" date="2020-09" db="EMBL/GenBank/DDBJ databases">
        <authorList>
            <person name="Sun Q."/>
            <person name="Zhou Y."/>
        </authorList>
    </citation>
    <scope>NUCLEOTIDE SEQUENCE</scope>
    <source>
        <strain evidence="15">CGMCC 1.10998</strain>
    </source>
</reference>
<dbReference type="InterPro" id="IPR053952">
    <property type="entry name" value="K_trans_C"/>
</dbReference>
<keyword evidence="6 12" id="KW-0812">Transmembrane</keyword>
<evidence type="ECO:0000256" key="7">
    <source>
        <dbReference type="ARBA" id="ARBA00022847"/>
    </source>
</evidence>
<feature type="transmembrane region" description="Helical" evidence="12">
    <location>
        <begin position="47"/>
        <end position="70"/>
    </location>
</feature>
<dbReference type="RefSeq" id="WP_188564289.1">
    <property type="nucleotide sequence ID" value="NZ_BMED01000001.1"/>
</dbReference>
<evidence type="ECO:0000313" key="16">
    <source>
        <dbReference type="Proteomes" id="UP000637423"/>
    </source>
</evidence>
<evidence type="ECO:0000256" key="3">
    <source>
        <dbReference type="ARBA" id="ARBA00022448"/>
    </source>
</evidence>
<keyword evidence="5 12" id="KW-0633">Potassium transport</keyword>
<feature type="transmembrane region" description="Helical" evidence="12">
    <location>
        <begin position="340"/>
        <end position="361"/>
    </location>
</feature>
<dbReference type="HAMAP" id="MF_01522">
    <property type="entry name" value="Kup"/>
    <property type="match status" value="1"/>
</dbReference>
<evidence type="ECO:0000259" key="13">
    <source>
        <dbReference type="Pfam" id="PF02705"/>
    </source>
</evidence>
<proteinExistence type="inferred from homology"/>
<dbReference type="AlphaFoldDB" id="A0A916U486"/>
<dbReference type="Proteomes" id="UP000637423">
    <property type="component" value="Unassembled WGS sequence"/>
</dbReference>
<feature type="transmembrane region" description="Helical" evidence="12">
    <location>
        <begin position="367"/>
        <end position="388"/>
    </location>
</feature>
<evidence type="ECO:0000256" key="12">
    <source>
        <dbReference type="HAMAP-Rule" id="MF_01522"/>
    </source>
</evidence>
<keyword evidence="10 12" id="KW-0406">Ion transport</keyword>
<evidence type="ECO:0000256" key="1">
    <source>
        <dbReference type="ARBA" id="ARBA00004141"/>
    </source>
</evidence>
<comment type="subcellular location">
    <subcellularLocation>
        <location evidence="12">Cell membrane</location>
        <topology evidence="12">Multi-pass membrane protein</topology>
    </subcellularLocation>
    <subcellularLocation>
        <location evidence="1">Membrane</location>
        <topology evidence="1">Multi-pass membrane protein</topology>
    </subcellularLocation>
</comment>
<comment type="function">
    <text evidence="12">Transport of potassium into the cell. Likely operates as a K(+):H(+) symporter.</text>
</comment>
<keyword evidence="11 12" id="KW-0472">Membrane</keyword>
<evidence type="ECO:0000256" key="8">
    <source>
        <dbReference type="ARBA" id="ARBA00022958"/>
    </source>
</evidence>
<feature type="domain" description="K+ potassium transporter integral membrane" evidence="13">
    <location>
        <begin position="13"/>
        <end position="466"/>
    </location>
</feature>
<feature type="transmembrane region" description="Helical" evidence="12">
    <location>
        <begin position="395"/>
        <end position="415"/>
    </location>
</feature>
<feature type="transmembrane region" description="Helical" evidence="12">
    <location>
        <begin position="427"/>
        <end position="446"/>
    </location>
</feature>
<comment type="caution">
    <text evidence="15">The sequence shown here is derived from an EMBL/GenBank/DDBJ whole genome shotgun (WGS) entry which is preliminary data.</text>
</comment>
<comment type="catalytic activity">
    <reaction evidence="12">
        <text>K(+)(in) + H(+)(in) = K(+)(out) + H(+)(out)</text>
        <dbReference type="Rhea" id="RHEA:28490"/>
        <dbReference type="ChEBI" id="CHEBI:15378"/>
        <dbReference type="ChEBI" id="CHEBI:29103"/>
    </reaction>
</comment>
<dbReference type="InterPro" id="IPR023051">
    <property type="entry name" value="Kup"/>
</dbReference>
<evidence type="ECO:0000256" key="11">
    <source>
        <dbReference type="ARBA" id="ARBA00023136"/>
    </source>
</evidence>
<keyword evidence="7 12" id="KW-0769">Symport</keyword>
<accession>A0A916U486</accession>
<dbReference type="Pfam" id="PF22776">
    <property type="entry name" value="K_trans_C"/>
    <property type="match status" value="1"/>
</dbReference>
<keyword evidence="9 12" id="KW-1133">Transmembrane helix</keyword>
<dbReference type="EMBL" id="BMED01000001">
    <property type="protein sequence ID" value="GGC60067.1"/>
    <property type="molecule type" value="Genomic_DNA"/>
</dbReference>
<keyword evidence="16" id="KW-1185">Reference proteome</keyword>
<name>A0A916U486_9BURK</name>
<feature type="transmembrane region" description="Helical" evidence="12">
    <location>
        <begin position="103"/>
        <end position="122"/>
    </location>
</feature>
<dbReference type="PANTHER" id="PTHR30540">
    <property type="entry name" value="OSMOTIC STRESS POTASSIUM TRANSPORTER"/>
    <property type="match status" value="1"/>
</dbReference>
<feature type="transmembrane region" description="Helical" evidence="12">
    <location>
        <begin position="212"/>
        <end position="236"/>
    </location>
</feature>
<evidence type="ECO:0000256" key="6">
    <source>
        <dbReference type="ARBA" id="ARBA00022692"/>
    </source>
</evidence>